<dbReference type="SUPFAM" id="SSF52540">
    <property type="entry name" value="P-loop containing nucleoside triphosphate hydrolases"/>
    <property type="match status" value="1"/>
</dbReference>
<protein>
    <recommendedName>
        <fullName evidence="2">ATP-binding protein</fullName>
    </recommendedName>
</protein>
<dbReference type="Gene3D" id="3.40.50.300">
    <property type="entry name" value="P-loop containing nucleotide triphosphate hydrolases"/>
    <property type="match status" value="1"/>
</dbReference>
<accession>A0A7C3Z312</accession>
<dbReference type="InterPro" id="IPR027417">
    <property type="entry name" value="P-loop_NTPase"/>
</dbReference>
<name>A0A7C3Z312_UNCW3</name>
<dbReference type="AlphaFoldDB" id="A0A7C3Z312"/>
<reference evidence="1" key="1">
    <citation type="journal article" date="2020" name="mSystems">
        <title>Genome- and Community-Level Interaction Insights into Carbon Utilization and Element Cycling Functions of Hydrothermarchaeota in Hydrothermal Sediment.</title>
        <authorList>
            <person name="Zhou Z."/>
            <person name="Liu Y."/>
            <person name="Xu W."/>
            <person name="Pan J."/>
            <person name="Luo Z.H."/>
            <person name="Li M."/>
        </authorList>
    </citation>
    <scope>NUCLEOTIDE SEQUENCE [LARGE SCALE GENOMIC DNA]</scope>
    <source>
        <strain evidence="1">SpSt-906</strain>
    </source>
</reference>
<evidence type="ECO:0008006" key="2">
    <source>
        <dbReference type="Google" id="ProtNLM"/>
    </source>
</evidence>
<dbReference type="InterPro" id="IPR021228">
    <property type="entry name" value="BrxD"/>
</dbReference>
<comment type="caution">
    <text evidence="1">The sequence shown here is derived from an EMBL/GenBank/DDBJ whole genome shotgun (WGS) entry which is preliminary data.</text>
</comment>
<dbReference type="EMBL" id="DTMQ01000034">
    <property type="protein sequence ID" value="HGE99399.1"/>
    <property type="molecule type" value="Genomic_DNA"/>
</dbReference>
<dbReference type="Pfam" id="PF10923">
    <property type="entry name" value="BrxC_BrxD"/>
    <property type="match status" value="1"/>
</dbReference>
<gene>
    <name evidence="1" type="ORF">ENX07_04940</name>
</gene>
<proteinExistence type="predicted"/>
<evidence type="ECO:0000313" key="1">
    <source>
        <dbReference type="EMBL" id="HGE99399.1"/>
    </source>
</evidence>
<sequence length="445" mass="52043">MRRGLVCSHPVFGEGEVLEERFRGQEFLVKFKTGLRLWLRRERLFFLQEVGEEKIDLIAARRMVEAFRLGIVPRRDIENFTFGREKEISLLKREIEKLKMGEGTSFLLEGEYGSGKTHLLEYLYHLGLKEGIVTSRVELDPREVSLARPKKVYREIIHNLRFLTGEKEGGFRDLLRNATRLDLKDHIYFSPLLACLRRIEDERQTGEKLPFAAEVFWQWVEGESTKEYAAKNPLHRIRGGYKIPALYDFSTAVDFYCYLLSGISYIARALGHFGLLLLLDEAETIAHSWERQDFRIGITFLEGLVGTSQNMSELKRINPHHLHNGMRPTPYIYKNSHLLLIIASTPLPNEYTYLRIRHLIKNGITLSPLSDRAKEECFENLFFIYHSAYPDFSLPPLKKQEIFLSALQRENLRDFIKFIIDYLDCERLSSSTYRHTLRHRPSLSP</sequence>
<organism evidence="1">
    <name type="scientific">candidate division WOR-3 bacterium</name>
    <dbReference type="NCBI Taxonomy" id="2052148"/>
    <lineage>
        <taxon>Bacteria</taxon>
        <taxon>Bacteria division WOR-3</taxon>
    </lineage>
</organism>